<feature type="region of interest" description="Disordered" evidence="1">
    <location>
        <begin position="25"/>
        <end position="86"/>
    </location>
</feature>
<evidence type="ECO:0000313" key="3">
    <source>
        <dbReference type="Proteomes" id="UP000838756"/>
    </source>
</evidence>
<proteinExistence type="predicted"/>
<organism evidence="2 3">
    <name type="scientific">Pararge aegeria aegeria</name>
    <dbReference type="NCBI Taxonomy" id="348720"/>
    <lineage>
        <taxon>Eukaryota</taxon>
        <taxon>Metazoa</taxon>
        <taxon>Ecdysozoa</taxon>
        <taxon>Arthropoda</taxon>
        <taxon>Hexapoda</taxon>
        <taxon>Insecta</taxon>
        <taxon>Pterygota</taxon>
        <taxon>Neoptera</taxon>
        <taxon>Endopterygota</taxon>
        <taxon>Lepidoptera</taxon>
        <taxon>Glossata</taxon>
        <taxon>Ditrysia</taxon>
        <taxon>Papilionoidea</taxon>
        <taxon>Nymphalidae</taxon>
        <taxon>Satyrinae</taxon>
        <taxon>Satyrini</taxon>
        <taxon>Parargina</taxon>
        <taxon>Pararge</taxon>
    </lineage>
</organism>
<accession>A0A8S4R761</accession>
<feature type="compositionally biased region" description="Basic and acidic residues" evidence="1">
    <location>
        <begin position="65"/>
        <end position="86"/>
    </location>
</feature>
<dbReference type="Proteomes" id="UP000838756">
    <property type="component" value="Unassembled WGS sequence"/>
</dbReference>
<dbReference type="EMBL" id="CAKXAJ010024904">
    <property type="protein sequence ID" value="CAH2232560.1"/>
    <property type="molecule type" value="Genomic_DNA"/>
</dbReference>
<comment type="caution">
    <text evidence="2">The sequence shown here is derived from an EMBL/GenBank/DDBJ whole genome shotgun (WGS) entry which is preliminary data.</text>
</comment>
<evidence type="ECO:0000256" key="1">
    <source>
        <dbReference type="SAM" id="MobiDB-lite"/>
    </source>
</evidence>
<dbReference type="AlphaFoldDB" id="A0A8S4R761"/>
<sequence length="86" mass="9904">MSIISFHRWKPTLFIPLHTRQTGVDLTVPPKRPNMADARVGSGNTRISTSQKDRTIQAHVQKRDRRQDPGRLERDNDIGFDKRVKG</sequence>
<reference evidence="2" key="1">
    <citation type="submission" date="2022-03" db="EMBL/GenBank/DDBJ databases">
        <authorList>
            <person name="Lindestad O."/>
        </authorList>
    </citation>
    <scope>NUCLEOTIDE SEQUENCE</scope>
</reference>
<keyword evidence="3" id="KW-1185">Reference proteome</keyword>
<name>A0A8S4R761_9NEOP</name>
<protein>
    <submittedName>
        <fullName evidence="2">Jg22659 protein</fullName>
    </submittedName>
</protein>
<evidence type="ECO:0000313" key="2">
    <source>
        <dbReference type="EMBL" id="CAH2232560.1"/>
    </source>
</evidence>
<gene>
    <name evidence="2" type="primary">jg22659</name>
    <name evidence="2" type="ORF">PAEG_LOCUS10792</name>
</gene>